<protein>
    <submittedName>
        <fullName evidence="1">Uncharacterized protein</fullName>
    </submittedName>
</protein>
<organism evidence="1 2">
    <name type="scientific">Candidatus Scatomorpha intestinavium</name>
    <dbReference type="NCBI Taxonomy" id="2840922"/>
    <lineage>
        <taxon>Bacteria</taxon>
        <taxon>Bacillati</taxon>
        <taxon>Bacillota</taxon>
        <taxon>Clostridia</taxon>
        <taxon>Eubacteriales</taxon>
        <taxon>Candidatus Scatomorpha</taxon>
    </lineage>
</organism>
<accession>A0A9D0ZEA7</accession>
<evidence type="ECO:0000313" key="2">
    <source>
        <dbReference type="Proteomes" id="UP000824262"/>
    </source>
</evidence>
<reference evidence="1" key="2">
    <citation type="journal article" date="2021" name="PeerJ">
        <title>Extensive microbial diversity within the chicken gut microbiome revealed by metagenomics and culture.</title>
        <authorList>
            <person name="Gilroy R."/>
            <person name="Ravi A."/>
            <person name="Getino M."/>
            <person name="Pursley I."/>
            <person name="Horton D.L."/>
            <person name="Alikhan N.F."/>
            <person name="Baker D."/>
            <person name="Gharbi K."/>
            <person name="Hall N."/>
            <person name="Watson M."/>
            <person name="Adriaenssens E.M."/>
            <person name="Foster-Nyarko E."/>
            <person name="Jarju S."/>
            <person name="Secka A."/>
            <person name="Antonio M."/>
            <person name="Oren A."/>
            <person name="Chaudhuri R.R."/>
            <person name="La Ragione R."/>
            <person name="Hildebrand F."/>
            <person name="Pallen M.J."/>
        </authorList>
    </citation>
    <scope>NUCLEOTIDE SEQUENCE</scope>
    <source>
        <strain evidence="1">ChiBcolR7-354</strain>
    </source>
</reference>
<reference evidence="1" key="1">
    <citation type="submission" date="2020-10" db="EMBL/GenBank/DDBJ databases">
        <authorList>
            <person name="Gilroy R."/>
        </authorList>
    </citation>
    <scope>NUCLEOTIDE SEQUENCE</scope>
    <source>
        <strain evidence="1">ChiBcolR7-354</strain>
    </source>
</reference>
<dbReference type="EMBL" id="DVGA01000071">
    <property type="protein sequence ID" value="HIQ79008.1"/>
    <property type="molecule type" value="Genomic_DNA"/>
</dbReference>
<evidence type="ECO:0000313" key="1">
    <source>
        <dbReference type="EMBL" id="HIQ79008.1"/>
    </source>
</evidence>
<dbReference type="AlphaFoldDB" id="A0A9D0ZEA7"/>
<name>A0A9D0ZEA7_9FIRM</name>
<proteinExistence type="predicted"/>
<gene>
    <name evidence="1" type="ORF">IAB77_07085</name>
</gene>
<sequence length="69" mass="7253">MKKAWSVVFALALLLIALGGVVFGLSLIMDADLVRVADAVFARYDLAKVIVAVREAFGGLTAVFGVSIL</sequence>
<comment type="caution">
    <text evidence="1">The sequence shown here is derived from an EMBL/GenBank/DDBJ whole genome shotgun (WGS) entry which is preliminary data.</text>
</comment>
<dbReference type="Proteomes" id="UP000824262">
    <property type="component" value="Unassembled WGS sequence"/>
</dbReference>